<proteinExistence type="predicted"/>
<keyword evidence="3 7" id="KW-0067">ATP-binding</keyword>
<dbReference type="SMART" id="SM00382">
    <property type="entry name" value="AAA"/>
    <property type="match status" value="1"/>
</dbReference>
<dbReference type="GO" id="GO:0005524">
    <property type="term" value="F:ATP binding"/>
    <property type="evidence" value="ECO:0007669"/>
    <property type="project" value="UniProtKB-KW"/>
</dbReference>
<dbReference type="GO" id="GO:0043190">
    <property type="term" value="C:ATP-binding cassette (ABC) transporter complex"/>
    <property type="evidence" value="ECO:0007669"/>
    <property type="project" value="InterPro"/>
</dbReference>
<dbReference type="Gene3D" id="3.40.50.300">
    <property type="entry name" value="P-loop containing nucleotide triphosphate hydrolases"/>
    <property type="match status" value="1"/>
</dbReference>
<dbReference type="EC" id="7.6.2.9" evidence="4"/>
<evidence type="ECO:0000259" key="6">
    <source>
        <dbReference type="PROSITE" id="PS50893"/>
    </source>
</evidence>
<sequence length="372" mass="38259">MKLTVTDVRKSFGATEVLRGASLTVREGDLAAVLGPSGCGKTTLLRIVAGFESPDGGSVRIGDREVAGLPPDKRGVGIVPQEAALFPHLSVARNVGFGLPRGSSGRTARIEECLELVGLAGYGDRMPHQLSGGQQQRVAVARALAPRPGVVLLDEPFNALDRSLRVSVRDEVRAALKRAGATAVLVTHDQEEALSMADAVAVMREGRIVQEGTPASIYAAPCDLGVATFVGEAVVLPAVLSASHGRDTVSCELGDLLPRRDGVPGAGNRTGGAGNGTVGAADGRPGTPGADVTATAGAGTVALRPEQFVLRAPGEGVEGLVERVEFFGHDAAVTVMLESGTVIRARTRGDLPHRPGDRVGVAVEGPVLFFTG</sequence>
<dbReference type="GO" id="GO:0015418">
    <property type="term" value="F:ABC-type quaternary ammonium compound transporting activity"/>
    <property type="evidence" value="ECO:0007669"/>
    <property type="project" value="UniProtKB-EC"/>
</dbReference>
<dbReference type="InterPro" id="IPR003593">
    <property type="entry name" value="AAA+_ATPase"/>
</dbReference>
<evidence type="ECO:0000313" key="7">
    <source>
        <dbReference type="EMBL" id="GIH84789.1"/>
    </source>
</evidence>
<dbReference type="InterPro" id="IPR050093">
    <property type="entry name" value="ABC_SmlMolc_Importer"/>
</dbReference>
<evidence type="ECO:0000256" key="1">
    <source>
        <dbReference type="ARBA" id="ARBA00022448"/>
    </source>
</evidence>
<feature type="compositionally biased region" description="Gly residues" evidence="5">
    <location>
        <begin position="264"/>
        <end position="277"/>
    </location>
</feature>
<dbReference type="InterPro" id="IPR027417">
    <property type="entry name" value="P-loop_NTPase"/>
</dbReference>
<dbReference type="PROSITE" id="PS50893">
    <property type="entry name" value="ABC_TRANSPORTER_2"/>
    <property type="match status" value="1"/>
</dbReference>
<dbReference type="SUPFAM" id="SSF50331">
    <property type="entry name" value="MOP-like"/>
    <property type="match status" value="1"/>
</dbReference>
<dbReference type="FunFam" id="3.40.50.300:FF:000425">
    <property type="entry name" value="Probable ABC transporter, ATP-binding subunit"/>
    <property type="match status" value="1"/>
</dbReference>
<accession>A0A8J3S4C5</accession>
<keyword evidence="2" id="KW-0547">Nucleotide-binding</keyword>
<evidence type="ECO:0000256" key="4">
    <source>
        <dbReference type="ARBA" id="ARBA00066388"/>
    </source>
</evidence>
<dbReference type="PANTHER" id="PTHR42781:SF4">
    <property type="entry name" value="SPERMIDINE_PUTRESCINE IMPORT ATP-BINDING PROTEIN POTA"/>
    <property type="match status" value="1"/>
</dbReference>
<dbReference type="InterPro" id="IPR013611">
    <property type="entry name" value="Transp-assoc_OB_typ2"/>
</dbReference>
<dbReference type="SUPFAM" id="SSF52540">
    <property type="entry name" value="P-loop containing nucleoside triphosphate hydrolases"/>
    <property type="match status" value="1"/>
</dbReference>
<dbReference type="InterPro" id="IPR017871">
    <property type="entry name" value="ABC_transporter-like_CS"/>
</dbReference>
<dbReference type="Pfam" id="PF08402">
    <property type="entry name" value="TOBE_2"/>
    <property type="match status" value="1"/>
</dbReference>
<keyword evidence="1" id="KW-0813">Transport</keyword>
<evidence type="ECO:0000313" key="8">
    <source>
        <dbReference type="Proteomes" id="UP000655044"/>
    </source>
</evidence>
<evidence type="ECO:0000256" key="2">
    <source>
        <dbReference type="ARBA" id="ARBA00022741"/>
    </source>
</evidence>
<organism evidence="7 8">
    <name type="scientific">Planobispora rosea</name>
    <dbReference type="NCBI Taxonomy" id="35762"/>
    <lineage>
        <taxon>Bacteria</taxon>
        <taxon>Bacillati</taxon>
        <taxon>Actinomycetota</taxon>
        <taxon>Actinomycetes</taxon>
        <taxon>Streptosporangiales</taxon>
        <taxon>Streptosporangiaceae</taxon>
        <taxon>Planobispora</taxon>
    </lineage>
</organism>
<evidence type="ECO:0000256" key="3">
    <source>
        <dbReference type="ARBA" id="ARBA00022840"/>
    </source>
</evidence>
<dbReference type="PANTHER" id="PTHR42781">
    <property type="entry name" value="SPERMIDINE/PUTRESCINE IMPORT ATP-BINDING PROTEIN POTA"/>
    <property type="match status" value="1"/>
</dbReference>
<dbReference type="Pfam" id="PF00005">
    <property type="entry name" value="ABC_tran"/>
    <property type="match status" value="1"/>
</dbReference>
<gene>
    <name evidence="7" type="ORF">Pro02_31970</name>
</gene>
<dbReference type="Proteomes" id="UP000655044">
    <property type="component" value="Unassembled WGS sequence"/>
</dbReference>
<comment type="caution">
    <text evidence="7">The sequence shown here is derived from an EMBL/GenBank/DDBJ whole genome shotgun (WGS) entry which is preliminary data.</text>
</comment>
<protein>
    <recommendedName>
        <fullName evidence="4">ABC-type quaternary amine transporter</fullName>
        <ecNumber evidence="4">7.6.2.9</ecNumber>
    </recommendedName>
</protein>
<dbReference type="PROSITE" id="PS00211">
    <property type="entry name" value="ABC_TRANSPORTER_1"/>
    <property type="match status" value="1"/>
</dbReference>
<dbReference type="EMBL" id="BOOI01000026">
    <property type="protein sequence ID" value="GIH84789.1"/>
    <property type="molecule type" value="Genomic_DNA"/>
</dbReference>
<dbReference type="RefSeq" id="WP_189241926.1">
    <property type="nucleotide sequence ID" value="NZ_BMQP01000006.1"/>
</dbReference>
<feature type="region of interest" description="Disordered" evidence="5">
    <location>
        <begin position="262"/>
        <end position="285"/>
    </location>
</feature>
<feature type="domain" description="ABC transporter" evidence="6">
    <location>
        <begin position="3"/>
        <end position="230"/>
    </location>
</feature>
<dbReference type="InterPro" id="IPR008995">
    <property type="entry name" value="Mo/tungstate-bd_C_term_dom"/>
</dbReference>
<evidence type="ECO:0000256" key="5">
    <source>
        <dbReference type="SAM" id="MobiDB-lite"/>
    </source>
</evidence>
<keyword evidence="8" id="KW-1185">Reference proteome</keyword>
<reference evidence="7" key="1">
    <citation type="submission" date="2021-01" db="EMBL/GenBank/DDBJ databases">
        <title>Whole genome shotgun sequence of Planobispora rosea NBRC 15558.</title>
        <authorList>
            <person name="Komaki H."/>
            <person name="Tamura T."/>
        </authorList>
    </citation>
    <scope>NUCLEOTIDE SEQUENCE</scope>
    <source>
        <strain evidence="7">NBRC 15558</strain>
    </source>
</reference>
<dbReference type="InterPro" id="IPR003439">
    <property type="entry name" value="ABC_transporter-like_ATP-bd"/>
</dbReference>
<dbReference type="AlphaFoldDB" id="A0A8J3S4C5"/>
<name>A0A8J3S4C5_PLARO</name>
<dbReference type="GO" id="GO:0016887">
    <property type="term" value="F:ATP hydrolysis activity"/>
    <property type="evidence" value="ECO:0007669"/>
    <property type="project" value="InterPro"/>
</dbReference>